<reference evidence="3 4" key="1">
    <citation type="journal article" date="2014" name="Nat. Genet.">
        <title>Genome sequence of the hot pepper provides insights into the evolution of pungency in Capsicum species.</title>
        <authorList>
            <person name="Kim S."/>
            <person name="Park M."/>
            <person name="Yeom S.I."/>
            <person name="Kim Y.M."/>
            <person name="Lee J.M."/>
            <person name="Lee H.A."/>
            <person name="Seo E."/>
            <person name="Choi J."/>
            <person name="Cheong K."/>
            <person name="Kim K.T."/>
            <person name="Jung K."/>
            <person name="Lee G.W."/>
            <person name="Oh S.K."/>
            <person name="Bae C."/>
            <person name="Kim S.B."/>
            <person name="Lee H.Y."/>
            <person name="Kim S.Y."/>
            <person name="Kim M.S."/>
            <person name="Kang B.C."/>
            <person name="Jo Y.D."/>
            <person name="Yang H.B."/>
            <person name="Jeong H.J."/>
            <person name="Kang W.H."/>
            <person name="Kwon J.K."/>
            <person name="Shin C."/>
            <person name="Lim J.Y."/>
            <person name="Park J.H."/>
            <person name="Huh J.H."/>
            <person name="Kim J.S."/>
            <person name="Kim B.D."/>
            <person name="Cohen O."/>
            <person name="Paran I."/>
            <person name="Suh M.C."/>
            <person name="Lee S.B."/>
            <person name="Kim Y.K."/>
            <person name="Shin Y."/>
            <person name="Noh S.J."/>
            <person name="Park J."/>
            <person name="Seo Y.S."/>
            <person name="Kwon S.Y."/>
            <person name="Kim H.A."/>
            <person name="Park J.M."/>
            <person name="Kim H.J."/>
            <person name="Choi S.B."/>
            <person name="Bosland P.W."/>
            <person name="Reeves G."/>
            <person name="Jo S.H."/>
            <person name="Lee B.W."/>
            <person name="Cho H.T."/>
            <person name="Choi H.S."/>
            <person name="Lee M.S."/>
            <person name="Yu Y."/>
            <person name="Do Choi Y."/>
            <person name="Park B.S."/>
            <person name="van Deynze A."/>
            <person name="Ashrafi H."/>
            <person name="Hill T."/>
            <person name="Kim W.T."/>
            <person name="Pai H.S."/>
            <person name="Ahn H.K."/>
            <person name="Yeam I."/>
            <person name="Giovannoni J.J."/>
            <person name="Rose J.K."/>
            <person name="Sorensen I."/>
            <person name="Lee S.J."/>
            <person name="Kim R.W."/>
            <person name="Choi I.Y."/>
            <person name="Choi B.S."/>
            <person name="Lim J.S."/>
            <person name="Lee Y.H."/>
            <person name="Choi D."/>
        </authorList>
    </citation>
    <scope>NUCLEOTIDE SEQUENCE [LARGE SCALE GENOMIC DNA]</scope>
    <source>
        <strain evidence="4">cv. CM334</strain>
    </source>
</reference>
<accession>A0A2G3AKQ7</accession>
<dbReference type="GO" id="GO:0003723">
    <property type="term" value="F:RNA binding"/>
    <property type="evidence" value="ECO:0007669"/>
    <property type="project" value="InterPro"/>
</dbReference>
<keyword evidence="4" id="KW-1185">Reference proteome</keyword>
<comment type="caution">
    <text evidence="3">The sequence shown here is derived from an EMBL/GenBank/DDBJ whole genome shotgun (WGS) entry which is preliminary data.</text>
</comment>
<keyword evidence="1" id="KW-0677">Repeat</keyword>
<dbReference type="PANTHER" id="PTHR47926">
    <property type="entry name" value="PENTATRICOPEPTIDE REPEAT-CONTAINING PROTEIN"/>
    <property type="match status" value="1"/>
</dbReference>
<dbReference type="InterPro" id="IPR011990">
    <property type="entry name" value="TPR-like_helical_dom_sf"/>
</dbReference>
<reference evidence="3 4" key="2">
    <citation type="journal article" date="2017" name="Genome Biol.">
        <title>New reference genome sequences of hot pepper reveal the massive evolution of plant disease-resistance genes by retroduplication.</title>
        <authorList>
            <person name="Kim S."/>
            <person name="Park J."/>
            <person name="Yeom S.I."/>
            <person name="Kim Y.M."/>
            <person name="Seo E."/>
            <person name="Kim K.T."/>
            <person name="Kim M.S."/>
            <person name="Lee J.M."/>
            <person name="Cheong K."/>
            <person name="Shin H.S."/>
            <person name="Kim S.B."/>
            <person name="Han K."/>
            <person name="Lee J."/>
            <person name="Park M."/>
            <person name="Lee H.A."/>
            <person name="Lee H.Y."/>
            <person name="Lee Y."/>
            <person name="Oh S."/>
            <person name="Lee J.H."/>
            <person name="Choi E."/>
            <person name="Choi E."/>
            <person name="Lee S.E."/>
            <person name="Jeon J."/>
            <person name="Kim H."/>
            <person name="Choi G."/>
            <person name="Song H."/>
            <person name="Lee J."/>
            <person name="Lee S.C."/>
            <person name="Kwon J.K."/>
            <person name="Lee H.Y."/>
            <person name="Koo N."/>
            <person name="Hong Y."/>
            <person name="Kim R.W."/>
            <person name="Kang W.H."/>
            <person name="Huh J.H."/>
            <person name="Kang B.C."/>
            <person name="Yang T.J."/>
            <person name="Lee Y.H."/>
            <person name="Bennetzen J.L."/>
            <person name="Choi D."/>
        </authorList>
    </citation>
    <scope>NUCLEOTIDE SEQUENCE [LARGE SCALE GENOMIC DNA]</scope>
    <source>
        <strain evidence="4">cv. CM334</strain>
    </source>
</reference>
<evidence type="ECO:0000256" key="1">
    <source>
        <dbReference type="ARBA" id="ARBA00022737"/>
    </source>
</evidence>
<dbReference type="Gramene" id="PHT94802">
    <property type="protein sequence ID" value="PHT94802"/>
    <property type="gene ID" value="T459_02684"/>
</dbReference>
<dbReference type="Pfam" id="PF01535">
    <property type="entry name" value="PPR"/>
    <property type="match status" value="1"/>
</dbReference>
<dbReference type="NCBIfam" id="TIGR00756">
    <property type="entry name" value="PPR"/>
    <property type="match status" value="1"/>
</dbReference>
<dbReference type="AlphaFoldDB" id="A0A2G3AKQ7"/>
<proteinExistence type="predicted"/>
<dbReference type="PANTHER" id="PTHR47926:SF451">
    <property type="entry name" value="TETRATRICOPEPTIDE-LIKE HELICAL DOMAIN SUPERFAMILY"/>
    <property type="match status" value="1"/>
</dbReference>
<dbReference type="Gene3D" id="1.25.40.10">
    <property type="entry name" value="Tetratricopeptide repeat domain"/>
    <property type="match status" value="1"/>
</dbReference>
<dbReference type="Proteomes" id="UP000222542">
    <property type="component" value="Unassembled WGS sequence"/>
</dbReference>
<evidence type="ECO:0000256" key="2">
    <source>
        <dbReference type="SAM" id="MobiDB-lite"/>
    </source>
</evidence>
<gene>
    <name evidence="3" type="ORF">T459_02684</name>
</gene>
<dbReference type="EMBL" id="AYRZ02000001">
    <property type="protein sequence ID" value="PHT94802.1"/>
    <property type="molecule type" value="Genomic_DNA"/>
</dbReference>
<dbReference type="OMA" id="IHIMERM"/>
<dbReference type="GO" id="GO:0009451">
    <property type="term" value="P:RNA modification"/>
    <property type="evidence" value="ECO:0007669"/>
    <property type="project" value="InterPro"/>
</dbReference>
<protein>
    <recommendedName>
        <fullName evidence="5">Pentatricopeptide repeat-containing protein</fullName>
    </recommendedName>
</protein>
<organism evidence="3 4">
    <name type="scientific">Capsicum annuum</name>
    <name type="common">Capsicum pepper</name>
    <dbReference type="NCBI Taxonomy" id="4072"/>
    <lineage>
        <taxon>Eukaryota</taxon>
        <taxon>Viridiplantae</taxon>
        <taxon>Streptophyta</taxon>
        <taxon>Embryophyta</taxon>
        <taxon>Tracheophyta</taxon>
        <taxon>Spermatophyta</taxon>
        <taxon>Magnoliopsida</taxon>
        <taxon>eudicotyledons</taxon>
        <taxon>Gunneridae</taxon>
        <taxon>Pentapetalae</taxon>
        <taxon>asterids</taxon>
        <taxon>lamiids</taxon>
        <taxon>Solanales</taxon>
        <taxon>Solanaceae</taxon>
        <taxon>Solanoideae</taxon>
        <taxon>Capsiceae</taxon>
        <taxon>Capsicum</taxon>
    </lineage>
</organism>
<dbReference type="InterPro" id="IPR002885">
    <property type="entry name" value="PPR_rpt"/>
</dbReference>
<name>A0A2G3AKQ7_CAPAN</name>
<sequence>MDAPIPNAYSEELAPTRNKKSKHEHLEGMSGMFRGGMDNLAGAINRLSPLQPISENEIWNMLEELDLESGVNTKAYTFLCRNASEGDTAVALYTELLQSGLTPNSVIFLSVFYACCHNGLVHHGLKFFDSMARDFKIEPELEYCACIVDLLCRDGRVKDAYNLYKTNFSKPMANALGIVLDACKTNALVELRDVAKEISELDHGDAGRQFDSHLESNGSSVISSFDRLSHTTVGSIGTNEDIHGELKLALSMV</sequence>
<dbReference type="STRING" id="4072.A0A2G3AKQ7"/>
<feature type="region of interest" description="Disordered" evidence="2">
    <location>
        <begin position="1"/>
        <end position="24"/>
    </location>
</feature>
<evidence type="ECO:0000313" key="3">
    <source>
        <dbReference type="EMBL" id="PHT94802.1"/>
    </source>
</evidence>
<evidence type="ECO:0000313" key="4">
    <source>
        <dbReference type="Proteomes" id="UP000222542"/>
    </source>
</evidence>
<dbReference type="InterPro" id="IPR046960">
    <property type="entry name" value="PPR_At4g14850-like_plant"/>
</dbReference>
<evidence type="ECO:0008006" key="5">
    <source>
        <dbReference type="Google" id="ProtNLM"/>
    </source>
</evidence>